<dbReference type="PANTHER" id="PTHR42748">
    <property type="entry name" value="NITROGEN METABOLITE REPRESSION PROTEIN NMRA FAMILY MEMBER"/>
    <property type="match status" value="1"/>
</dbReference>
<name>A0ABY7ZIU7_9ACTN</name>
<feature type="region of interest" description="Disordered" evidence="2">
    <location>
        <begin position="232"/>
        <end position="269"/>
    </location>
</feature>
<dbReference type="InterPro" id="IPR051164">
    <property type="entry name" value="NmrA-like_oxidored"/>
</dbReference>
<feature type="domain" description="NAD(P)-binding" evidence="3">
    <location>
        <begin position="7"/>
        <end position="149"/>
    </location>
</feature>
<proteinExistence type="predicted"/>
<dbReference type="RefSeq" id="WP_275028682.1">
    <property type="nucleotide sequence ID" value="NZ_CP118615.1"/>
</dbReference>
<evidence type="ECO:0000259" key="3">
    <source>
        <dbReference type="Pfam" id="PF13460"/>
    </source>
</evidence>
<dbReference type="EMBL" id="CP118615">
    <property type="protein sequence ID" value="WDZ82443.1"/>
    <property type="molecule type" value="Genomic_DNA"/>
</dbReference>
<organism evidence="4 5">
    <name type="scientific">Micromonospora cathayae</name>
    <dbReference type="NCBI Taxonomy" id="3028804"/>
    <lineage>
        <taxon>Bacteria</taxon>
        <taxon>Bacillati</taxon>
        <taxon>Actinomycetota</taxon>
        <taxon>Actinomycetes</taxon>
        <taxon>Micromonosporales</taxon>
        <taxon>Micromonosporaceae</taxon>
        <taxon>Micromonospora</taxon>
    </lineage>
</organism>
<evidence type="ECO:0000313" key="5">
    <source>
        <dbReference type="Proteomes" id="UP001219605"/>
    </source>
</evidence>
<dbReference type="InterPro" id="IPR016040">
    <property type="entry name" value="NAD(P)-bd_dom"/>
</dbReference>
<evidence type="ECO:0000256" key="2">
    <source>
        <dbReference type="SAM" id="MobiDB-lite"/>
    </source>
</evidence>
<accession>A0ABY7ZIU7</accession>
<dbReference type="Gene3D" id="3.40.50.720">
    <property type="entry name" value="NAD(P)-binding Rossmann-like Domain"/>
    <property type="match status" value="1"/>
</dbReference>
<dbReference type="PANTHER" id="PTHR42748:SF3">
    <property type="entry name" value="BLL4366 PROTEIN"/>
    <property type="match status" value="1"/>
</dbReference>
<dbReference type="SUPFAM" id="SSF51735">
    <property type="entry name" value="NAD(P)-binding Rossmann-fold domains"/>
    <property type="match status" value="1"/>
</dbReference>
<evidence type="ECO:0000313" key="4">
    <source>
        <dbReference type="EMBL" id="WDZ82443.1"/>
    </source>
</evidence>
<reference evidence="4 5" key="1">
    <citation type="submission" date="2023-02" db="EMBL/GenBank/DDBJ databases">
        <authorList>
            <person name="Mo P."/>
        </authorList>
    </citation>
    <scope>NUCLEOTIDE SEQUENCE [LARGE SCALE GENOMIC DNA]</scope>
    <source>
        <strain evidence="4 5">HUAS 3</strain>
    </source>
</reference>
<dbReference type="InterPro" id="IPR036291">
    <property type="entry name" value="NAD(P)-bd_dom_sf"/>
</dbReference>
<protein>
    <submittedName>
        <fullName evidence="4">SDR family oxidoreductase</fullName>
    </submittedName>
</protein>
<gene>
    <name evidence="4" type="ORF">PVK37_18340</name>
</gene>
<dbReference type="Proteomes" id="UP001219605">
    <property type="component" value="Chromosome"/>
</dbReference>
<keyword evidence="5" id="KW-1185">Reference proteome</keyword>
<keyword evidence="1" id="KW-0521">NADP</keyword>
<sequence length="269" mass="27530">MRIVVIGGSGLIGTRLVALLAGRGHEVVAASPSTGVDTLTGAGLDTALAGADVVVDVSNSPSFEATAARGFFETSGRNLTTAELAAGVRHHVLLSVVGVDRLGDNGYFRAKVRQEELVAASGIPYTVVRATQFFEFLSTIVDAATDGDTVRLPAALIQPLAADDVAAELAAVAVGTPAEHTVEVGGPERFRLDDLGRTLLARNGDHRTVTTDPGARYFGAVLAERSLVPADDARTGSTTLDGWAGAQTPDGRGGDAGTGPRLGACSVTR</sequence>
<dbReference type="Pfam" id="PF13460">
    <property type="entry name" value="NAD_binding_10"/>
    <property type="match status" value="1"/>
</dbReference>
<evidence type="ECO:0000256" key="1">
    <source>
        <dbReference type="ARBA" id="ARBA00022857"/>
    </source>
</evidence>